<gene>
    <name evidence="7" type="ORF">GGR38_004066</name>
</gene>
<feature type="transmembrane region" description="Helical" evidence="6">
    <location>
        <begin position="78"/>
        <end position="104"/>
    </location>
</feature>
<feature type="transmembrane region" description="Helical" evidence="6">
    <location>
        <begin position="176"/>
        <end position="194"/>
    </location>
</feature>
<feature type="transmembrane region" description="Helical" evidence="6">
    <location>
        <begin position="231"/>
        <end position="252"/>
    </location>
</feature>
<evidence type="ECO:0000256" key="3">
    <source>
        <dbReference type="ARBA" id="ARBA00022692"/>
    </source>
</evidence>
<dbReference type="AlphaFoldDB" id="A0A7W6CJN4"/>
<reference evidence="7 8" key="1">
    <citation type="submission" date="2020-08" db="EMBL/GenBank/DDBJ databases">
        <title>Genomic Encyclopedia of Type Strains, Phase IV (KMG-IV): sequencing the most valuable type-strain genomes for metagenomic binning, comparative biology and taxonomic classification.</title>
        <authorList>
            <person name="Goeker M."/>
        </authorList>
    </citation>
    <scope>NUCLEOTIDE SEQUENCE [LARGE SCALE GENOMIC DNA]</scope>
    <source>
        <strain evidence="7 8">DSM 27057</strain>
    </source>
</reference>
<dbReference type="EMBL" id="JACIDX010000019">
    <property type="protein sequence ID" value="MBB3957092.1"/>
    <property type="molecule type" value="Genomic_DNA"/>
</dbReference>
<keyword evidence="5 6" id="KW-0472">Membrane</keyword>
<evidence type="ECO:0000256" key="4">
    <source>
        <dbReference type="ARBA" id="ARBA00022989"/>
    </source>
</evidence>
<dbReference type="InterPro" id="IPR002549">
    <property type="entry name" value="AI-2E-like"/>
</dbReference>
<sequence>MHDEPHAARPGTWISPKPHAWRREQRIAALVAIALLALAGWWTLRPFLHALGWGGIFAVSLWPLYQRCVRRWPRGQSVALPAAFTLFILLIFVIPLVMVANAVFHDTISLAQWLAVARVQGVPVPEVLHHLPYGEQAAAWWQSALGTPEGISRLSQHAGPSSGLSLGTGEKILGGLAHRLLLVGFMLMTLFFLLRDGQSVAQAMRVATRRAFGLPGENVADQAVLAIRGTVNGLVIVGFGEGLILGVIYGLAGASHAALLGLLTGLLSAIPFGATVAVVVAAAILVAGGKLWAAAIVAVIGLALVFIADHFVRPVFIGGSTRLPFIWVLLGILGGVEGWGLIGLVMGPAVMAVLMLLWREWIGAVKGPLNPVRGESAAAERAES</sequence>
<feature type="transmembrane region" description="Helical" evidence="6">
    <location>
        <begin position="291"/>
        <end position="312"/>
    </location>
</feature>
<evidence type="ECO:0000313" key="8">
    <source>
        <dbReference type="Proteomes" id="UP000548867"/>
    </source>
</evidence>
<dbReference type="GO" id="GO:0016020">
    <property type="term" value="C:membrane"/>
    <property type="evidence" value="ECO:0007669"/>
    <property type="project" value="UniProtKB-SubCell"/>
</dbReference>
<keyword evidence="3 6" id="KW-0812">Transmembrane</keyword>
<dbReference type="PANTHER" id="PTHR21716:SF61">
    <property type="entry name" value="BLR8064 PROTEIN"/>
    <property type="match status" value="1"/>
</dbReference>
<keyword evidence="8" id="KW-1185">Reference proteome</keyword>
<evidence type="ECO:0000256" key="5">
    <source>
        <dbReference type="ARBA" id="ARBA00023136"/>
    </source>
</evidence>
<comment type="caution">
    <text evidence="7">The sequence shown here is derived from an EMBL/GenBank/DDBJ whole genome shotgun (WGS) entry which is preliminary data.</text>
</comment>
<dbReference type="RefSeq" id="WP_183628107.1">
    <property type="nucleotide sequence ID" value="NZ_JACIDX010000019.1"/>
</dbReference>
<dbReference type="Pfam" id="PF01594">
    <property type="entry name" value="AI-2E_transport"/>
    <property type="match status" value="1"/>
</dbReference>
<evidence type="ECO:0000313" key="7">
    <source>
        <dbReference type="EMBL" id="MBB3957092.1"/>
    </source>
</evidence>
<dbReference type="PANTHER" id="PTHR21716">
    <property type="entry name" value="TRANSMEMBRANE PROTEIN"/>
    <property type="match status" value="1"/>
</dbReference>
<feature type="transmembrane region" description="Helical" evidence="6">
    <location>
        <begin position="324"/>
        <end position="357"/>
    </location>
</feature>
<name>A0A7W6CJN4_9SPHN</name>
<evidence type="ECO:0000256" key="2">
    <source>
        <dbReference type="ARBA" id="ARBA00009773"/>
    </source>
</evidence>
<proteinExistence type="inferred from homology"/>
<organism evidence="7 8">
    <name type="scientific">Novosphingobium sediminicola</name>
    <dbReference type="NCBI Taxonomy" id="563162"/>
    <lineage>
        <taxon>Bacteria</taxon>
        <taxon>Pseudomonadati</taxon>
        <taxon>Pseudomonadota</taxon>
        <taxon>Alphaproteobacteria</taxon>
        <taxon>Sphingomonadales</taxon>
        <taxon>Sphingomonadaceae</taxon>
        <taxon>Novosphingobium</taxon>
    </lineage>
</organism>
<comment type="similarity">
    <text evidence="2">Belongs to the autoinducer-2 exporter (AI-2E) (TC 2.A.86) family.</text>
</comment>
<feature type="transmembrane region" description="Helical" evidence="6">
    <location>
        <begin position="258"/>
        <end position="284"/>
    </location>
</feature>
<comment type="subcellular location">
    <subcellularLocation>
        <location evidence="1">Membrane</location>
        <topology evidence="1">Multi-pass membrane protein</topology>
    </subcellularLocation>
</comment>
<protein>
    <submittedName>
        <fullName evidence="7">Putative PurR-regulated permease PerM</fullName>
    </submittedName>
</protein>
<accession>A0A7W6CJN4</accession>
<feature type="transmembrane region" description="Helical" evidence="6">
    <location>
        <begin position="50"/>
        <end position="66"/>
    </location>
</feature>
<feature type="transmembrane region" description="Helical" evidence="6">
    <location>
        <begin position="27"/>
        <end position="44"/>
    </location>
</feature>
<keyword evidence="4 6" id="KW-1133">Transmembrane helix</keyword>
<dbReference type="Proteomes" id="UP000548867">
    <property type="component" value="Unassembled WGS sequence"/>
</dbReference>
<evidence type="ECO:0000256" key="6">
    <source>
        <dbReference type="SAM" id="Phobius"/>
    </source>
</evidence>
<evidence type="ECO:0000256" key="1">
    <source>
        <dbReference type="ARBA" id="ARBA00004141"/>
    </source>
</evidence>